<evidence type="ECO:0000256" key="1">
    <source>
        <dbReference type="SAM" id="MobiDB-lite"/>
    </source>
</evidence>
<feature type="chain" id="PRO_5004268193" evidence="2">
    <location>
        <begin position="31"/>
        <end position="109"/>
    </location>
</feature>
<dbReference type="AlphaFoldDB" id="Q651Y9"/>
<organism evidence="3 4">
    <name type="scientific">Oryza sativa subsp. japonica</name>
    <name type="common">Rice</name>
    <dbReference type="NCBI Taxonomy" id="39947"/>
    <lineage>
        <taxon>Eukaryota</taxon>
        <taxon>Viridiplantae</taxon>
        <taxon>Streptophyta</taxon>
        <taxon>Embryophyta</taxon>
        <taxon>Tracheophyta</taxon>
        <taxon>Spermatophyta</taxon>
        <taxon>Magnoliopsida</taxon>
        <taxon>Liliopsida</taxon>
        <taxon>Poales</taxon>
        <taxon>Poaceae</taxon>
        <taxon>BOP clade</taxon>
        <taxon>Oryzoideae</taxon>
        <taxon>Oryzeae</taxon>
        <taxon>Oryzinae</taxon>
        <taxon>Oryza</taxon>
        <taxon>Oryza sativa</taxon>
    </lineage>
</organism>
<evidence type="ECO:0000313" key="4">
    <source>
        <dbReference type="Proteomes" id="UP000000763"/>
    </source>
</evidence>
<reference evidence="4" key="1">
    <citation type="journal article" date="2005" name="Nature">
        <title>The map-based sequence of the rice genome.</title>
        <authorList>
            <consortium name="International rice genome sequencing project (IRGSP)"/>
            <person name="Matsumoto T."/>
            <person name="Wu J."/>
            <person name="Kanamori H."/>
            <person name="Katayose Y."/>
            <person name="Fujisawa M."/>
            <person name="Namiki N."/>
            <person name="Mizuno H."/>
            <person name="Yamamoto K."/>
            <person name="Antonio B.A."/>
            <person name="Baba T."/>
            <person name="Sakata K."/>
            <person name="Nagamura Y."/>
            <person name="Aoki H."/>
            <person name="Arikawa K."/>
            <person name="Arita K."/>
            <person name="Bito T."/>
            <person name="Chiden Y."/>
            <person name="Fujitsuka N."/>
            <person name="Fukunaka R."/>
            <person name="Hamada M."/>
            <person name="Harada C."/>
            <person name="Hayashi A."/>
            <person name="Hijishita S."/>
            <person name="Honda M."/>
            <person name="Hosokawa S."/>
            <person name="Ichikawa Y."/>
            <person name="Idonuma A."/>
            <person name="Iijima M."/>
            <person name="Ikeda M."/>
            <person name="Ikeno M."/>
            <person name="Ito K."/>
            <person name="Ito S."/>
            <person name="Ito T."/>
            <person name="Ito Y."/>
            <person name="Ito Y."/>
            <person name="Iwabuchi A."/>
            <person name="Kamiya K."/>
            <person name="Karasawa W."/>
            <person name="Kurita K."/>
            <person name="Katagiri S."/>
            <person name="Kikuta A."/>
            <person name="Kobayashi H."/>
            <person name="Kobayashi N."/>
            <person name="Machita K."/>
            <person name="Maehara T."/>
            <person name="Masukawa M."/>
            <person name="Mizubayashi T."/>
            <person name="Mukai Y."/>
            <person name="Nagasaki H."/>
            <person name="Nagata Y."/>
            <person name="Naito S."/>
            <person name="Nakashima M."/>
            <person name="Nakama Y."/>
            <person name="Nakamichi Y."/>
            <person name="Nakamura M."/>
            <person name="Meguro A."/>
            <person name="Negishi M."/>
            <person name="Ohta I."/>
            <person name="Ohta T."/>
            <person name="Okamoto M."/>
            <person name="Ono N."/>
            <person name="Saji S."/>
            <person name="Sakaguchi M."/>
            <person name="Sakai K."/>
            <person name="Shibata M."/>
            <person name="Shimokawa T."/>
            <person name="Song J."/>
            <person name="Takazaki Y."/>
            <person name="Terasawa K."/>
            <person name="Tsugane M."/>
            <person name="Tsuji K."/>
            <person name="Ueda S."/>
            <person name="Waki K."/>
            <person name="Yamagata H."/>
            <person name="Yamamoto M."/>
            <person name="Yamamoto S."/>
            <person name="Yamane H."/>
            <person name="Yoshiki S."/>
            <person name="Yoshihara R."/>
            <person name="Yukawa K."/>
            <person name="Zhong H."/>
            <person name="Yano M."/>
            <person name="Yuan Q."/>
            <person name="Ouyang S."/>
            <person name="Liu J."/>
            <person name="Jones K.M."/>
            <person name="Gansberger K."/>
            <person name="Moffat K."/>
            <person name="Hill J."/>
            <person name="Bera J."/>
            <person name="Fadrosh D."/>
            <person name="Jin S."/>
            <person name="Johri S."/>
            <person name="Kim M."/>
            <person name="Overton L."/>
            <person name="Reardon M."/>
            <person name="Tsitrin T."/>
            <person name="Vuong H."/>
            <person name="Weaver B."/>
            <person name="Ciecko A."/>
            <person name="Tallon L."/>
            <person name="Jackson J."/>
            <person name="Pai G."/>
            <person name="Aken S.V."/>
            <person name="Utterback T."/>
            <person name="Reidmuller S."/>
            <person name="Feldblyum T."/>
            <person name="Hsiao J."/>
            <person name="Zismann V."/>
            <person name="Iobst S."/>
            <person name="de Vazeille A.R."/>
            <person name="Buell C.R."/>
            <person name="Ying K."/>
            <person name="Li Y."/>
            <person name="Lu T."/>
            <person name="Huang Y."/>
            <person name="Zhao Q."/>
            <person name="Feng Q."/>
            <person name="Zhang L."/>
            <person name="Zhu J."/>
            <person name="Weng Q."/>
            <person name="Mu J."/>
            <person name="Lu Y."/>
            <person name="Fan D."/>
            <person name="Liu Y."/>
            <person name="Guan J."/>
            <person name="Zhang Y."/>
            <person name="Yu S."/>
            <person name="Liu X."/>
            <person name="Zhang Y."/>
            <person name="Hong G."/>
            <person name="Han B."/>
            <person name="Choisne N."/>
            <person name="Demange N."/>
            <person name="Orjeda G."/>
            <person name="Samain S."/>
            <person name="Cattolico L."/>
            <person name="Pelletier E."/>
            <person name="Couloux A."/>
            <person name="Segurens B."/>
            <person name="Wincker P."/>
            <person name="D'Hont A."/>
            <person name="Scarpelli C."/>
            <person name="Weissenbach J."/>
            <person name="Salanoubat M."/>
            <person name="Quetier F."/>
            <person name="Yu Y."/>
            <person name="Kim H.R."/>
            <person name="Rambo T."/>
            <person name="Currie J."/>
            <person name="Collura K."/>
            <person name="Luo M."/>
            <person name="Yang T."/>
            <person name="Ammiraju J.S.S."/>
            <person name="Engler F."/>
            <person name="Soderlund C."/>
            <person name="Wing R.A."/>
            <person name="Palmer L.E."/>
            <person name="de la Bastide M."/>
            <person name="Spiegel L."/>
            <person name="Nascimento L."/>
            <person name="Zutavern T."/>
            <person name="O'Shaughnessy A."/>
            <person name="Dike S."/>
            <person name="Dedhia N."/>
            <person name="Preston R."/>
            <person name="Balija V."/>
            <person name="McCombie W.R."/>
            <person name="Chow T."/>
            <person name="Chen H."/>
            <person name="Chung M."/>
            <person name="Chen C."/>
            <person name="Shaw J."/>
            <person name="Wu H."/>
            <person name="Hsiao K."/>
            <person name="Chao Y."/>
            <person name="Chu M."/>
            <person name="Cheng C."/>
            <person name="Hour A."/>
            <person name="Lee P."/>
            <person name="Lin S."/>
            <person name="Lin Y."/>
            <person name="Liou J."/>
            <person name="Liu S."/>
            <person name="Hsing Y."/>
            <person name="Raghuvanshi S."/>
            <person name="Mohanty A."/>
            <person name="Bharti A.K."/>
            <person name="Gaur A."/>
            <person name="Gupta V."/>
            <person name="Kumar D."/>
            <person name="Ravi V."/>
            <person name="Vij S."/>
            <person name="Kapur A."/>
            <person name="Khurana P."/>
            <person name="Khurana P."/>
            <person name="Khurana J.P."/>
            <person name="Tyagi A.K."/>
            <person name="Gaikwad K."/>
            <person name="Singh A."/>
            <person name="Dalal V."/>
            <person name="Srivastava S."/>
            <person name="Dixit A."/>
            <person name="Pal A.K."/>
            <person name="Ghazi I.A."/>
            <person name="Yadav M."/>
            <person name="Pandit A."/>
            <person name="Bhargava A."/>
            <person name="Sureshbabu K."/>
            <person name="Batra K."/>
            <person name="Sharma T.R."/>
            <person name="Mohapatra T."/>
            <person name="Singh N.K."/>
            <person name="Messing J."/>
            <person name="Nelson A.B."/>
            <person name="Fuks G."/>
            <person name="Kavchok S."/>
            <person name="Keizer G."/>
            <person name="Linton E."/>
            <person name="Llaca V."/>
            <person name="Song R."/>
            <person name="Tanyolac B."/>
            <person name="Young S."/>
            <person name="Ho-Il K."/>
            <person name="Hahn J.H."/>
            <person name="Sangsakoo G."/>
            <person name="Vanavichit A."/>
            <person name="de Mattos Luiz.A.T."/>
            <person name="Zimmer P.D."/>
            <person name="Malone G."/>
            <person name="Dellagostin O."/>
            <person name="de Oliveira A.C."/>
            <person name="Bevan M."/>
            <person name="Bancroft I."/>
            <person name="Minx P."/>
            <person name="Cordum H."/>
            <person name="Wilson R."/>
            <person name="Cheng Z."/>
            <person name="Jin W."/>
            <person name="Jiang J."/>
            <person name="Leong S.A."/>
            <person name="Iwama H."/>
            <person name="Gojobori T."/>
            <person name="Itoh T."/>
            <person name="Niimura Y."/>
            <person name="Fujii Y."/>
            <person name="Habara T."/>
            <person name="Sakai H."/>
            <person name="Sato Y."/>
            <person name="Wilson G."/>
            <person name="Kumar K."/>
            <person name="McCouch S."/>
            <person name="Juretic N."/>
            <person name="Hoen D."/>
            <person name="Wright S."/>
            <person name="Bruskiewich R."/>
            <person name="Bureau T."/>
            <person name="Miyao A."/>
            <person name="Hirochika H."/>
            <person name="Nishikawa T."/>
            <person name="Kadowaki K."/>
            <person name="Sugiura M."/>
            <person name="Burr B."/>
            <person name="Sasaki T."/>
        </authorList>
    </citation>
    <scope>NUCLEOTIDE SEQUENCE [LARGE SCALE GENOMIC DNA]</scope>
    <source>
        <strain evidence="4">cv. Nipponbare</strain>
    </source>
</reference>
<feature type="region of interest" description="Disordered" evidence="1">
    <location>
        <begin position="44"/>
        <end position="109"/>
    </location>
</feature>
<accession>Q651Y9</accession>
<sequence length="109" mass="11715">MSTIAAACPVLPFFALLFSSLLFSSLLLSGQPETAAGGRGFWAARCGRQPHGRGRGQRGRGRRSGGRQPHCCGARVAVSRRRNGSRQWAGLRLYSEPPPPNPPTMKGRS</sequence>
<proteinExistence type="predicted"/>
<gene>
    <name evidence="3" type="primary">P0556A05.13</name>
</gene>
<keyword evidence="2" id="KW-0732">Signal</keyword>
<protein>
    <submittedName>
        <fullName evidence="3">Uncharacterized protein</fullName>
    </submittedName>
</protein>
<dbReference type="EMBL" id="AP005759">
    <property type="protein sequence ID" value="BAD46378.1"/>
    <property type="molecule type" value="Genomic_DNA"/>
</dbReference>
<reference evidence="4" key="2">
    <citation type="journal article" date="2008" name="Nucleic Acids Res.">
        <title>The rice annotation project database (RAP-DB): 2008 update.</title>
        <authorList>
            <consortium name="The rice annotation project (RAP)"/>
        </authorList>
    </citation>
    <scope>GENOME REANNOTATION</scope>
    <source>
        <strain evidence="4">cv. Nipponbare</strain>
    </source>
</reference>
<name>Q651Y9_ORYSJ</name>
<evidence type="ECO:0000256" key="2">
    <source>
        <dbReference type="SAM" id="SignalP"/>
    </source>
</evidence>
<evidence type="ECO:0000313" key="3">
    <source>
        <dbReference type="EMBL" id="BAD46378.1"/>
    </source>
</evidence>
<feature type="compositionally biased region" description="Basic residues" evidence="1">
    <location>
        <begin position="48"/>
        <end position="65"/>
    </location>
</feature>
<feature type="signal peptide" evidence="2">
    <location>
        <begin position="1"/>
        <end position="30"/>
    </location>
</feature>
<dbReference type="Proteomes" id="UP000000763">
    <property type="component" value="Chromosome 9"/>
</dbReference>